<evidence type="ECO:0000313" key="8">
    <source>
        <dbReference type="Proteomes" id="UP000663829"/>
    </source>
</evidence>
<evidence type="ECO:0000313" key="7">
    <source>
        <dbReference type="EMBL" id="CAF4157496.1"/>
    </source>
</evidence>
<dbReference type="Proteomes" id="UP000677228">
    <property type="component" value="Unassembled WGS sequence"/>
</dbReference>
<evidence type="ECO:0000313" key="4">
    <source>
        <dbReference type="EMBL" id="CAF1346492.1"/>
    </source>
</evidence>
<keyword evidence="8" id="KW-1185">Reference proteome</keyword>
<evidence type="ECO:0000313" key="3">
    <source>
        <dbReference type="EMBL" id="CAF0959506.1"/>
    </source>
</evidence>
<dbReference type="EMBL" id="CAJNOQ010002459">
    <property type="protein sequence ID" value="CAF0959506.1"/>
    <property type="molecule type" value="Genomic_DNA"/>
</dbReference>
<evidence type="ECO:0000256" key="1">
    <source>
        <dbReference type="SAM" id="MobiDB-lite"/>
    </source>
</evidence>
<feature type="region of interest" description="Disordered" evidence="1">
    <location>
        <begin position="85"/>
        <end position="108"/>
    </location>
</feature>
<dbReference type="Proteomes" id="UP000682733">
    <property type="component" value="Unassembled WGS sequence"/>
</dbReference>
<proteinExistence type="predicted"/>
<dbReference type="EMBL" id="CAJNOQ010002459">
    <property type="protein sequence ID" value="CAF0959486.1"/>
    <property type="molecule type" value="Genomic_DNA"/>
</dbReference>
<sequence>MQKKRLGIIYAAQCKRADHDHLPNEADKEVFSIRQNLKRQVVESPLPIDAIVAQTYTGLQNSTVCQDVVIQLPFIATMRNNLQKERRKIRPPLPKNISDLPHPIPPNY</sequence>
<organism evidence="2 8">
    <name type="scientific">Didymodactylos carnosus</name>
    <dbReference type="NCBI Taxonomy" id="1234261"/>
    <lineage>
        <taxon>Eukaryota</taxon>
        <taxon>Metazoa</taxon>
        <taxon>Spiralia</taxon>
        <taxon>Gnathifera</taxon>
        <taxon>Rotifera</taxon>
        <taxon>Eurotatoria</taxon>
        <taxon>Bdelloidea</taxon>
        <taxon>Philodinida</taxon>
        <taxon>Philodinidae</taxon>
        <taxon>Didymodactylos</taxon>
    </lineage>
</organism>
<reference evidence="2" key="1">
    <citation type="submission" date="2021-02" db="EMBL/GenBank/DDBJ databases">
        <authorList>
            <person name="Nowell W R."/>
        </authorList>
    </citation>
    <scope>NUCLEOTIDE SEQUENCE</scope>
</reference>
<name>A0A814DSA4_9BILA</name>
<dbReference type="AlphaFoldDB" id="A0A814DSA4"/>
<protein>
    <submittedName>
        <fullName evidence="2">Uncharacterized protein</fullName>
    </submittedName>
</protein>
<gene>
    <name evidence="2" type="ORF">GPM918_LOCUS11677</name>
    <name evidence="3" type="ORF">GPM918_LOCUS11678</name>
    <name evidence="4" type="ORF">OVA965_LOCUS30592</name>
    <name evidence="5" type="ORF">SRO942_LOCUS11678</name>
    <name evidence="6" type="ORF">SRO942_LOCUS11679</name>
    <name evidence="7" type="ORF">TMI583_LOCUS31401</name>
</gene>
<accession>A0A814DSA4</accession>
<evidence type="ECO:0000313" key="2">
    <source>
        <dbReference type="EMBL" id="CAF0959486.1"/>
    </source>
</evidence>
<evidence type="ECO:0000313" key="6">
    <source>
        <dbReference type="EMBL" id="CAF3734246.1"/>
    </source>
</evidence>
<dbReference type="EMBL" id="CAJOBC010002459">
    <property type="protein sequence ID" value="CAF3734246.1"/>
    <property type="molecule type" value="Genomic_DNA"/>
</dbReference>
<dbReference type="EMBL" id="CAJOBA010043975">
    <property type="protein sequence ID" value="CAF4157496.1"/>
    <property type="molecule type" value="Genomic_DNA"/>
</dbReference>
<dbReference type="EMBL" id="CAJNOK010022338">
    <property type="protein sequence ID" value="CAF1346492.1"/>
    <property type="molecule type" value="Genomic_DNA"/>
</dbReference>
<dbReference type="Proteomes" id="UP000663829">
    <property type="component" value="Unassembled WGS sequence"/>
</dbReference>
<dbReference type="OrthoDB" id="10029846at2759"/>
<evidence type="ECO:0000313" key="5">
    <source>
        <dbReference type="EMBL" id="CAF3734228.1"/>
    </source>
</evidence>
<comment type="caution">
    <text evidence="2">The sequence shown here is derived from an EMBL/GenBank/DDBJ whole genome shotgun (WGS) entry which is preliminary data.</text>
</comment>
<dbReference type="EMBL" id="CAJOBC010002459">
    <property type="protein sequence ID" value="CAF3734228.1"/>
    <property type="molecule type" value="Genomic_DNA"/>
</dbReference>
<dbReference type="Proteomes" id="UP000681722">
    <property type="component" value="Unassembled WGS sequence"/>
</dbReference>